<evidence type="ECO:0000256" key="6">
    <source>
        <dbReference type="ARBA" id="ARBA00044273"/>
    </source>
</evidence>
<dbReference type="InterPro" id="IPR011701">
    <property type="entry name" value="MFS"/>
</dbReference>
<evidence type="ECO:0000256" key="7">
    <source>
        <dbReference type="SAM" id="MobiDB-lite"/>
    </source>
</evidence>
<comment type="subcellular location">
    <subcellularLocation>
        <location evidence="1">Endomembrane system</location>
        <topology evidence="1">Multi-pass membrane protein</topology>
    </subcellularLocation>
</comment>
<feature type="transmembrane region" description="Helical" evidence="8">
    <location>
        <begin position="50"/>
        <end position="70"/>
    </location>
</feature>
<dbReference type="GO" id="GO:0012505">
    <property type="term" value="C:endomembrane system"/>
    <property type="evidence" value="ECO:0007669"/>
    <property type="project" value="UniProtKB-SubCell"/>
</dbReference>
<feature type="transmembrane region" description="Helical" evidence="8">
    <location>
        <begin position="145"/>
        <end position="166"/>
    </location>
</feature>
<dbReference type="GO" id="GO:0005886">
    <property type="term" value="C:plasma membrane"/>
    <property type="evidence" value="ECO:0007669"/>
    <property type="project" value="TreeGrafter"/>
</dbReference>
<evidence type="ECO:0000256" key="2">
    <source>
        <dbReference type="ARBA" id="ARBA00022448"/>
    </source>
</evidence>
<sequence length="572" mass="61964">MAHDRSSPTPSEDGGNGTVVSSIHSKQQETDMQQNDPPKSSKFPPWIKKLHLGIVYFGLFVTMLMIALQATVIAPAMTKIATDMNDVGNQTWVATAYLIGMISLQPLAGKFSDIFGRKPVVLTGLFFFIAGSLICALVPTMNGFIAGRAISGVGGGSIMACMFIIATDITPMKYRPRINSALSGMYGLSSVVGGAFVDNITWRWDFWLNIILGGISFSILFIFFRESNTTTLRQNESLWDKIKRIDAFGTILTIATISCLLCALNWGPMYGWGDGHAIGTFVAAGVSLILLVFVEIKVAKEPILPPKLLKNPKVLVFYFYICCLGLGFVGTLFYGPITFQAVFGADSTQSGIRLMPYMGALIVGAIGGGQLLQRFPYPKFYIMAGSSSALLGFGLFQLTNEHSNWGFQAGFFAFAGLGFGLSQQNTILAVQTVADKEYIAIATALVNFAMLLAPSVGLAVYQAIFSAFIKAQFSVLPANVLEVANRYGVMKNYLFIHKLPVEYQPPVIHAYMEALRDVFIPPIVASGVAVILAVLAPNVRFGGPRPPKSPANQDLEASQEKQDEPASKEART</sequence>
<evidence type="ECO:0000313" key="10">
    <source>
        <dbReference type="EMBL" id="CDS10019.1"/>
    </source>
</evidence>
<feature type="transmembrane region" description="Helical" evidence="8">
    <location>
        <begin position="120"/>
        <end position="139"/>
    </location>
</feature>
<keyword evidence="4 8" id="KW-1133">Transmembrane helix</keyword>
<proteinExistence type="predicted"/>
<evidence type="ECO:0000256" key="3">
    <source>
        <dbReference type="ARBA" id="ARBA00022692"/>
    </source>
</evidence>
<gene>
    <name evidence="10" type="ORF">LRAMOSA02696</name>
</gene>
<reference evidence="10" key="1">
    <citation type="journal article" date="2014" name="Genome Announc.">
        <title>De novo whole-genome sequence and genome annotation of Lichtheimia ramosa.</title>
        <authorList>
            <person name="Linde J."/>
            <person name="Schwartze V."/>
            <person name="Binder U."/>
            <person name="Lass-Florl C."/>
            <person name="Voigt K."/>
            <person name="Horn F."/>
        </authorList>
    </citation>
    <scope>NUCLEOTIDE SEQUENCE</scope>
    <source>
        <strain evidence="10">JMRC FSU:6197</strain>
    </source>
</reference>
<feature type="compositionally biased region" description="Polar residues" evidence="7">
    <location>
        <begin position="18"/>
        <end position="38"/>
    </location>
</feature>
<dbReference type="GO" id="GO:0022857">
    <property type="term" value="F:transmembrane transporter activity"/>
    <property type="evidence" value="ECO:0007669"/>
    <property type="project" value="InterPro"/>
</dbReference>
<feature type="transmembrane region" description="Helical" evidence="8">
    <location>
        <begin position="278"/>
        <end position="294"/>
    </location>
</feature>
<evidence type="ECO:0000256" key="1">
    <source>
        <dbReference type="ARBA" id="ARBA00004127"/>
    </source>
</evidence>
<dbReference type="Gene3D" id="1.20.1250.20">
    <property type="entry name" value="MFS general substrate transporter like domains"/>
    <property type="match status" value="1"/>
</dbReference>
<name>A0A077WS42_9FUNG</name>
<keyword evidence="2" id="KW-0813">Transport</keyword>
<dbReference type="InterPro" id="IPR036259">
    <property type="entry name" value="MFS_trans_sf"/>
</dbReference>
<feature type="compositionally biased region" description="Basic and acidic residues" evidence="7">
    <location>
        <begin position="558"/>
        <end position="572"/>
    </location>
</feature>
<feature type="transmembrane region" description="Helical" evidence="8">
    <location>
        <begin position="354"/>
        <end position="373"/>
    </location>
</feature>
<feature type="transmembrane region" description="Helical" evidence="8">
    <location>
        <begin position="438"/>
        <end position="464"/>
    </location>
</feature>
<dbReference type="InterPro" id="IPR005829">
    <property type="entry name" value="Sugar_transporter_CS"/>
</dbReference>
<feature type="transmembrane region" description="Helical" evidence="8">
    <location>
        <begin position="380"/>
        <end position="399"/>
    </location>
</feature>
<feature type="region of interest" description="Disordered" evidence="7">
    <location>
        <begin position="1"/>
        <end position="42"/>
    </location>
</feature>
<dbReference type="PANTHER" id="PTHR23501:SF191">
    <property type="entry name" value="VACUOLAR BASIC AMINO ACID TRANSPORTER 4"/>
    <property type="match status" value="1"/>
</dbReference>
<feature type="transmembrane region" description="Helical" evidence="8">
    <location>
        <begin position="245"/>
        <end position="266"/>
    </location>
</feature>
<feature type="region of interest" description="Disordered" evidence="7">
    <location>
        <begin position="543"/>
        <end position="572"/>
    </location>
</feature>
<dbReference type="CDD" id="cd17502">
    <property type="entry name" value="MFS_Azr1_MDR_like"/>
    <property type="match status" value="1"/>
</dbReference>
<keyword evidence="5 8" id="KW-0472">Membrane</keyword>
<feature type="transmembrane region" description="Helical" evidence="8">
    <location>
        <begin position="90"/>
        <end position="108"/>
    </location>
</feature>
<feature type="transmembrane region" description="Helical" evidence="8">
    <location>
        <begin position="315"/>
        <end position="334"/>
    </location>
</feature>
<dbReference type="OrthoDB" id="10021397at2759"/>
<keyword evidence="3 8" id="KW-0812">Transmembrane</keyword>
<dbReference type="EMBL" id="LK023335">
    <property type="protein sequence ID" value="CDS10019.1"/>
    <property type="molecule type" value="Genomic_DNA"/>
</dbReference>
<dbReference type="AlphaFoldDB" id="A0A077WS42"/>
<protein>
    <recommendedName>
        <fullName evidence="6">MFS-type drug efflux transporter P55</fullName>
    </recommendedName>
</protein>
<evidence type="ECO:0000259" key="9">
    <source>
        <dbReference type="PROSITE" id="PS50850"/>
    </source>
</evidence>
<dbReference type="PROSITE" id="PS50850">
    <property type="entry name" value="MFS"/>
    <property type="match status" value="1"/>
</dbReference>
<dbReference type="SUPFAM" id="SSF103473">
    <property type="entry name" value="MFS general substrate transporter"/>
    <property type="match status" value="1"/>
</dbReference>
<feature type="transmembrane region" description="Helical" evidence="8">
    <location>
        <begin position="519"/>
        <end position="539"/>
    </location>
</feature>
<evidence type="ECO:0000256" key="4">
    <source>
        <dbReference type="ARBA" id="ARBA00022989"/>
    </source>
</evidence>
<organism evidence="10">
    <name type="scientific">Lichtheimia ramosa</name>
    <dbReference type="NCBI Taxonomy" id="688394"/>
    <lineage>
        <taxon>Eukaryota</taxon>
        <taxon>Fungi</taxon>
        <taxon>Fungi incertae sedis</taxon>
        <taxon>Mucoromycota</taxon>
        <taxon>Mucoromycotina</taxon>
        <taxon>Mucoromycetes</taxon>
        <taxon>Mucorales</taxon>
        <taxon>Lichtheimiaceae</taxon>
        <taxon>Lichtheimia</taxon>
    </lineage>
</organism>
<feature type="domain" description="Major facilitator superfamily (MFS) profile" evidence="9">
    <location>
        <begin position="55"/>
        <end position="500"/>
    </location>
</feature>
<dbReference type="Gene3D" id="1.20.1720.10">
    <property type="entry name" value="Multidrug resistance protein D"/>
    <property type="match status" value="1"/>
</dbReference>
<feature type="transmembrane region" description="Helical" evidence="8">
    <location>
        <begin position="206"/>
        <end position="224"/>
    </location>
</feature>
<dbReference type="Pfam" id="PF07690">
    <property type="entry name" value="MFS_1"/>
    <property type="match status" value="1"/>
</dbReference>
<dbReference type="PROSITE" id="PS00216">
    <property type="entry name" value="SUGAR_TRANSPORT_1"/>
    <property type="match status" value="1"/>
</dbReference>
<dbReference type="InterPro" id="IPR020846">
    <property type="entry name" value="MFS_dom"/>
</dbReference>
<feature type="transmembrane region" description="Helical" evidence="8">
    <location>
        <begin position="178"/>
        <end position="200"/>
    </location>
</feature>
<dbReference type="PANTHER" id="PTHR23501">
    <property type="entry name" value="MAJOR FACILITATOR SUPERFAMILY"/>
    <property type="match status" value="1"/>
</dbReference>
<feature type="transmembrane region" description="Helical" evidence="8">
    <location>
        <begin position="405"/>
        <end position="422"/>
    </location>
</feature>
<evidence type="ECO:0000256" key="8">
    <source>
        <dbReference type="SAM" id="Phobius"/>
    </source>
</evidence>
<evidence type="ECO:0000256" key="5">
    <source>
        <dbReference type="ARBA" id="ARBA00023136"/>
    </source>
</evidence>
<accession>A0A077WS42</accession>